<proteinExistence type="predicted"/>
<accession>A0ABV8I437</accession>
<reference evidence="3" key="1">
    <citation type="journal article" date="2019" name="Int. J. Syst. Evol. Microbiol.">
        <title>The Global Catalogue of Microorganisms (GCM) 10K type strain sequencing project: providing services to taxonomists for standard genome sequencing and annotation.</title>
        <authorList>
            <consortium name="The Broad Institute Genomics Platform"/>
            <consortium name="The Broad Institute Genome Sequencing Center for Infectious Disease"/>
            <person name="Wu L."/>
            <person name="Ma J."/>
        </authorList>
    </citation>
    <scope>NUCLEOTIDE SEQUENCE [LARGE SCALE GENOMIC DNA]</scope>
    <source>
        <strain evidence="3">TBRC 4489</strain>
    </source>
</reference>
<name>A0ABV8I437_9ACTN</name>
<feature type="region of interest" description="Disordered" evidence="1">
    <location>
        <begin position="1"/>
        <end position="60"/>
    </location>
</feature>
<keyword evidence="3" id="KW-1185">Reference proteome</keyword>
<evidence type="ECO:0000313" key="3">
    <source>
        <dbReference type="Proteomes" id="UP001595850"/>
    </source>
</evidence>
<evidence type="ECO:0000256" key="1">
    <source>
        <dbReference type="SAM" id="MobiDB-lite"/>
    </source>
</evidence>
<comment type="caution">
    <text evidence="2">The sequence shown here is derived from an EMBL/GenBank/DDBJ whole genome shotgun (WGS) entry which is preliminary data.</text>
</comment>
<dbReference type="RefSeq" id="WP_377284643.1">
    <property type="nucleotide sequence ID" value="NZ_JBHSBM010000002.1"/>
</dbReference>
<organism evidence="2 3">
    <name type="scientific">Planomonospora corallina</name>
    <dbReference type="NCBI Taxonomy" id="1806052"/>
    <lineage>
        <taxon>Bacteria</taxon>
        <taxon>Bacillati</taxon>
        <taxon>Actinomycetota</taxon>
        <taxon>Actinomycetes</taxon>
        <taxon>Streptosporangiales</taxon>
        <taxon>Streptosporangiaceae</taxon>
        <taxon>Planomonospora</taxon>
    </lineage>
</organism>
<dbReference type="EMBL" id="JBHSBM010000002">
    <property type="protein sequence ID" value="MFC4056685.1"/>
    <property type="molecule type" value="Genomic_DNA"/>
</dbReference>
<dbReference type="Proteomes" id="UP001595850">
    <property type="component" value="Unassembled WGS sequence"/>
</dbReference>
<sequence>MLARDGACNPDSDGNDCSPAETISPPRLEAPAWTGACNPDSDGNDCSPAETISPPVLLPATTSHRATLAAQAAGADS</sequence>
<gene>
    <name evidence="2" type="ORF">ACFOWE_00115</name>
</gene>
<protein>
    <submittedName>
        <fullName evidence="2">Uncharacterized protein</fullName>
    </submittedName>
</protein>
<evidence type="ECO:0000313" key="2">
    <source>
        <dbReference type="EMBL" id="MFC4056685.1"/>
    </source>
</evidence>